<keyword evidence="3" id="KW-1185">Reference proteome</keyword>
<sequence length="316" mass="33663">MDLDAYVAEHADEWHRLEALSRRRRLSAVEADELIRLYQRAATHLSLIRSRSPDPVLVARLSHLVLAARSAITGPSAFSLRRIGRFFTVSFPLEVYRARWWSAAVAVGFVTLSGLVIGYIAGHPAAAHVFMGDAEINRLVDSEFVGYYSTYRPQNFALAVSSHNAWLSAQCLASGVLLVPVLYLLASNALNLGVTGGVMAAGGRTDVFFAYLTPHGLLELTAVFVAAGVGLRIGWAWIAPGPARTRGQALAETARAGMLVALGLVGVLAVSGAIEAYVTPSGLPTAVRIGLGGLGWLAFLGYVTVLGRRAAAAQER</sequence>
<organism evidence="2 3">
    <name type="scientific">Planosporangium mesophilum</name>
    <dbReference type="NCBI Taxonomy" id="689768"/>
    <lineage>
        <taxon>Bacteria</taxon>
        <taxon>Bacillati</taxon>
        <taxon>Actinomycetota</taxon>
        <taxon>Actinomycetes</taxon>
        <taxon>Micromonosporales</taxon>
        <taxon>Micromonosporaceae</taxon>
        <taxon>Planosporangium</taxon>
    </lineage>
</organism>
<evidence type="ECO:0000313" key="3">
    <source>
        <dbReference type="Proteomes" id="UP000599074"/>
    </source>
</evidence>
<dbReference type="PANTHER" id="PTHR35337:SF1">
    <property type="entry name" value="SLR1478 PROTEIN"/>
    <property type="match status" value="1"/>
</dbReference>
<feature type="transmembrane region" description="Helical" evidence="1">
    <location>
        <begin position="285"/>
        <end position="306"/>
    </location>
</feature>
<dbReference type="PANTHER" id="PTHR35337">
    <property type="entry name" value="SLR1478 PROTEIN"/>
    <property type="match status" value="1"/>
</dbReference>
<evidence type="ECO:0000313" key="2">
    <source>
        <dbReference type="EMBL" id="GII23566.1"/>
    </source>
</evidence>
<gene>
    <name evidence="2" type="ORF">Pme01_31630</name>
</gene>
<feature type="transmembrane region" description="Helical" evidence="1">
    <location>
        <begin position="100"/>
        <end position="121"/>
    </location>
</feature>
<dbReference type="EMBL" id="BOON01000030">
    <property type="protein sequence ID" value="GII23566.1"/>
    <property type="molecule type" value="Genomic_DNA"/>
</dbReference>
<reference evidence="2" key="1">
    <citation type="submission" date="2021-01" db="EMBL/GenBank/DDBJ databases">
        <title>Whole genome shotgun sequence of Planosporangium mesophilum NBRC 109066.</title>
        <authorList>
            <person name="Komaki H."/>
            <person name="Tamura T."/>
        </authorList>
    </citation>
    <scope>NUCLEOTIDE SEQUENCE</scope>
    <source>
        <strain evidence="2">NBRC 109066</strain>
    </source>
</reference>
<name>A0A8J3TDL1_9ACTN</name>
<dbReference type="Pfam" id="PF01944">
    <property type="entry name" value="SpoIIM"/>
    <property type="match status" value="1"/>
</dbReference>
<proteinExistence type="predicted"/>
<comment type="caution">
    <text evidence="2">The sequence shown here is derived from an EMBL/GenBank/DDBJ whole genome shotgun (WGS) entry which is preliminary data.</text>
</comment>
<dbReference type="AlphaFoldDB" id="A0A8J3TDL1"/>
<dbReference type="InterPro" id="IPR002798">
    <property type="entry name" value="SpoIIM-like"/>
</dbReference>
<keyword evidence="1" id="KW-1133">Transmembrane helix</keyword>
<feature type="transmembrane region" description="Helical" evidence="1">
    <location>
        <begin position="259"/>
        <end position="279"/>
    </location>
</feature>
<evidence type="ECO:0000256" key="1">
    <source>
        <dbReference type="SAM" id="Phobius"/>
    </source>
</evidence>
<keyword evidence="1" id="KW-0812">Transmembrane</keyword>
<dbReference type="RefSeq" id="WP_168116419.1">
    <property type="nucleotide sequence ID" value="NZ_BOON01000030.1"/>
</dbReference>
<dbReference type="Proteomes" id="UP000599074">
    <property type="component" value="Unassembled WGS sequence"/>
</dbReference>
<feature type="transmembrane region" description="Helical" evidence="1">
    <location>
        <begin position="165"/>
        <end position="185"/>
    </location>
</feature>
<keyword evidence="1" id="KW-0472">Membrane</keyword>
<protein>
    <submittedName>
        <fullName evidence="2">Membrane protein</fullName>
    </submittedName>
</protein>
<feature type="transmembrane region" description="Helical" evidence="1">
    <location>
        <begin position="217"/>
        <end position="238"/>
    </location>
</feature>
<accession>A0A8J3TDL1</accession>
<feature type="transmembrane region" description="Helical" evidence="1">
    <location>
        <begin position="192"/>
        <end position="211"/>
    </location>
</feature>